<organism evidence="3 4">
    <name type="scientific">Pseudonocardia hierapolitana</name>
    <dbReference type="NCBI Taxonomy" id="1128676"/>
    <lineage>
        <taxon>Bacteria</taxon>
        <taxon>Bacillati</taxon>
        <taxon>Actinomycetota</taxon>
        <taxon>Actinomycetes</taxon>
        <taxon>Pseudonocardiales</taxon>
        <taxon>Pseudonocardiaceae</taxon>
        <taxon>Pseudonocardia</taxon>
    </lineage>
</organism>
<dbReference type="SUPFAM" id="SSF103473">
    <property type="entry name" value="MFS general substrate transporter"/>
    <property type="match status" value="1"/>
</dbReference>
<feature type="region of interest" description="Disordered" evidence="1">
    <location>
        <begin position="126"/>
        <end position="153"/>
    </location>
</feature>
<accession>A0A561SJ52</accession>
<dbReference type="AlphaFoldDB" id="A0A561SJ52"/>
<evidence type="ECO:0000313" key="4">
    <source>
        <dbReference type="Proteomes" id="UP000321261"/>
    </source>
</evidence>
<evidence type="ECO:0008006" key="5">
    <source>
        <dbReference type="Google" id="ProtNLM"/>
    </source>
</evidence>
<keyword evidence="2" id="KW-0812">Transmembrane</keyword>
<evidence type="ECO:0000256" key="2">
    <source>
        <dbReference type="SAM" id="Phobius"/>
    </source>
</evidence>
<dbReference type="EMBL" id="VIWU01000001">
    <property type="protein sequence ID" value="TWF74917.1"/>
    <property type="molecule type" value="Genomic_DNA"/>
</dbReference>
<evidence type="ECO:0000256" key="1">
    <source>
        <dbReference type="SAM" id="MobiDB-lite"/>
    </source>
</evidence>
<name>A0A561SJ52_9PSEU</name>
<sequence>MYSGYFVGGILTALVGLLLLPHIGFRAMYAIGALPLVLVLPVAWRYLPESVAFLVARGRHDEARSLADRYGLAIDDVVPAAVPKLEEADRLAGIRMIFQRTYLLAPLLFAVASFCRPAARLRAEHEQGGCARSGPGGPGPPDPVAEPGGAGARRSELLVHRVGLG</sequence>
<gene>
    <name evidence="3" type="ORF">FHX44_11800</name>
</gene>
<proteinExistence type="predicted"/>
<feature type="transmembrane region" description="Helical" evidence="2">
    <location>
        <begin position="28"/>
        <end position="47"/>
    </location>
</feature>
<comment type="caution">
    <text evidence="3">The sequence shown here is derived from an EMBL/GenBank/DDBJ whole genome shotgun (WGS) entry which is preliminary data.</text>
</comment>
<keyword evidence="2" id="KW-0472">Membrane</keyword>
<protein>
    <recommendedName>
        <fullName evidence="5">MFS transporter</fullName>
    </recommendedName>
</protein>
<keyword evidence="4" id="KW-1185">Reference proteome</keyword>
<evidence type="ECO:0000313" key="3">
    <source>
        <dbReference type="EMBL" id="TWF74917.1"/>
    </source>
</evidence>
<dbReference type="InterPro" id="IPR036259">
    <property type="entry name" value="MFS_trans_sf"/>
</dbReference>
<dbReference type="Proteomes" id="UP000321261">
    <property type="component" value="Unassembled WGS sequence"/>
</dbReference>
<keyword evidence="2" id="KW-1133">Transmembrane helix</keyword>
<reference evidence="3 4" key="1">
    <citation type="submission" date="2019-06" db="EMBL/GenBank/DDBJ databases">
        <title>Sequencing the genomes of 1000 actinobacteria strains.</title>
        <authorList>
            <person name="Klenk H.-P."/>
        </authorList>
    </citation>
    <scope>NUCLEOTIDE SEQUENCE [LARGE SCALE GENOMIC DNA]</scope>
    <source>
        <strain evidence="3 4">DSM 45671</strain>
    </source>
</reference>
<dbReference type="RefSeq" id="WP_246170197.1">
    <property type="nucleotide sequence ID" value="NZ_VIWU01000001.1"/>
</dbReference>
<feature type="transmembrane region" description="Helical" evidence="2">
    <location>
        <begin position="6"/>
        <end position="23"/>
    </location>
</feature>
<dbReference type="Gene3D" id="1.20.1250.20">
    <property type="entry name" value="MFS general substrate transporter like domains"/>
    <property type="match status" value="1"/>
</dbReference>